<dbReference type="CDD" id="cd00130">
    <property type="entry name" value="PAS"/>
    <property type="match status" value="1"/>
</dbReference>
<dbReference type="Gene3D" id="3.30.70.270">
    <property type="match status" value="1"/>
</dbReference>
<evidence type="ECO:0000256" key="2">
    <source>
        <dbReference type="SAM" id="Coils"/>
    </source>
</evidence>
<dbReference type="NCBIfam" id="TIGR00254">
    <property type="entry name" value="GGDEF"/>
    <property type="match status" value="1"/>
</dbReference>
<dbReference type="InterPro" id="IPR000014">
    <property type="entry name" value="PAS"/>
</dbReference>
<proteinExistence type="predicted"/>
<dbReference type="InterPro" id="IPR011990">
    <property type="entry name" value="TPR-like_helical_dom_sf"/>
</dbReference>
<evidence type="ECO:0000313" key="6">
    <source>
        <dbReference type="Proteomes" id="UP000632222"/>
    </source>
</evidence>
<dbReference type="InterPro" id="IPR013767">
    <property type="entry name" value="PAS_fold"/>
</dbReference>
<evidence type="ECO:0008006" key="7">
    <source>
        <dbReference type="Google" id="ProtNLM"/>
    </source>
</evidence>
<dbReference type="Gene3D" id="1.25.40.10">
    <property type="entry name" value="Tetratricopeptide repeat domain"/>
    <property type="match status" value="4"/>
</dbReference>
<keyword evidence="6" id="KW-1185">Reference proteome</keyword>
<evidence type="ECO:0000256" key="1">
    <source>
        <dbReference type="PROSITE-ProRule" id="PRU00339"/>
    </source>
</evidence>
<keyword evidence="2" id="KW-0175">Coiled coil</keyword>
<reference evidence="6" key="1">
    <citation type="journal article" date="2019" name="Int. J. Syst. Evol. Microbiol.">
        <title>The Global Catalogue of Microorganisms (GCM) 10K type strain sequencing project: providing services to taxonomists for standard genome sequencing and annotation.</title>
        <authorList>
            <consortium name="The Broad Institute Genomics Platform"/>
            <consortium name="The Broad Institute Genome Sequencing Center for Infectious Disease"/>
            <person name="Wu L."/>
            <person name="Ma J."/>
        </authorList>
    </citation>
    <scope>NUCLEOTIDE SEQUENCE [LARGE SCALE GENOMIC DNA]</scope>
    <source>
        <strain evidence="6">JCM 14370</strain>
    </source>
</reference>
<dbReference type="InterPro" id="IPR043128">
    <property type="entry name" value="Rev_trsase/Diguanyl_cyclase"/>
</dbReference>
<dbReference type="InterPro" id="IPR000160">
    <property type="entry name" value="GGDEF_dom"/>
</dbReference>
<dbReference type="EMBL" id="BMOD01000021">
    <property type="protein sequence ID" value="GGJ50061.1"/>
    <property type="molecule type" value="Genomic_DNA"/>
</dbReference>
<dbReference type="PROSITE" id="PS50887">
    <property type="entry name" value="GGDEF"/>
    <property type="match status" value="1"/>
</dbReference>
<dbReference type="SUPFAM" id="SSF55073">
    <property type="entry name" value="Nucleotide cyclase"/>
    <property type="match status" value="1"/>
</dbReference>
<dbReference type="Gene3D" id="3.30.450.20">
    <property type="entry name" value="PAS domain"/>
    <property type="match status" value="1"/>
</dbReference>
<dbReference type="CDD" id="cd01949">
    <property type="entry name" value="GGDEF"/>
    <property type="match status" value="1"/>
</dbReference>
<dbReference type="InterPro" id="IPR035965">
    <property type="entry name" value="PAS-like_dom_sf"/>
</dbReference>
<dbReference type="PANTHER" id="PTHR45138:SF9">
    <property type="entry name" value="DIGUANYLATE CYCLASE DGCM-RELATED"/>
    <property type="match status" value="1"/>
</dbReference>
<feature type="domain" description="GGDEF" evidence="4">
    <location>
        <begin position="923"/>
        <end position="1053"/>
    </location>
</feature>
<accession>A0ABQ2D960</accession>
<sequence>MEQYPSEFDSRLRQLLNNQTNAAEALKSRYPEAASNVAGYASHVQEVLDQSGLAAQAGSVFQRLGEVMLENSQLDAAIRYFTESLKRNFLGPEPVLYEVAFQSLHDLGVSYLRKERTDVALDFTQRALQLAQNRNDQKRLSDSNYLLHQLFVKMGNPDRARKYLEASGRSADGQVPAPAAVATANLEYHPMLEDVISETDHPQLVTALKDNFGQALADPPAYIQRSLQAIQEAGQGAQTIPWLNTLGFVMVDSGNPQVAQRYFRESLGRNYQKGEPQNWQQAFEAFRELGRVCLELKQTEAALEFTQKALILADQNGVMQYKSLAHYQLSDIFESLGNEERATFHLAESMMYTQQASLPTQREEEPSAPSVPYDDRLADVLRHESANRSLAAQFGEAFQSPLVFIEHALKVMQDSGLQDQGARYFLTLGMVVGESRDDLAPRYYSESLRLNYTSGANPRDWPVAHQTFMSLGYLNLKQNRTDVALEYAQRGLFLARDNKDTPRTSQTHQLLHEIFKGMGDEKRAAYHLSEIDRVQQDAGVGAKTKAMPRFDRRLENLLQGQTKALDALQSAYADAVPNPMRYSEHLIRTLHDNGLDAYTSEALSILGSALADLQHYDASTRYYSESLRLNYNGQANPQVWEAAYSAFMGLGRVHINKKRADVALEYTQRALYLARDQKHEEFTSQAHLQLSMVFELMGDSNRAKQQMELSQTISFDENAASKQAEPQEPEAPALTEVEALQEQLEKAQRQVSDAEYRIKLLLQSLPLAVVATDVDGNIAYWNREAERVTGTPASMAMGHPPRSDLPGPRNADRSEVTIKNLSNETISLEWSDASSKLPISGWSQWGYARMQDSSLSQIDTLQEKVKQLEARNKELEARSRQEITDVRGQIDANTRDAMTGLYNRRYIDQQLPFLIEKSQRTNTYLSLAAFDIDNLRTINESFSYEIGDEVIKAFTAILKEEIGPAAILARYGSEELVAVMLNTVDLAAYQTCEKVRNAVEAFDWNSIAANLIVTVSAGISCTAQTDEPENLLRLSMEAMRDAKSTGKNKVVIS</sequence>
<evidence type="ECO:0000259" key="3">
    <source>
        <dbReference type="PROSITE" id="PS50112"/>
    </source>
</evidence>
<dbReference type="SMART" id="SM00028">
    <property type="entry name" value="TPR"/>
    <property type="match status" value="6"/>
</dbReference>
<dbReference type="Pfam" id="PF00989">
    <property type="entry name" value="PAS"/>
    <property type="match status" value="1"/>
</dbReference>
<evidence type="ECO:0000313" key="5">
    <source>
        <dbReference type="EMBL" id="GGJ50061.1"/>
    </source>
</evidence>
<feature type="domain" description="PAS" evidence="3">
    <location>
        <begin position="754"/>
        <end position="825"/>
    </location>
</feature>
<dbReference type="InterPro" id="IPR029787">
    <property type="entry name" value="Nucleotide_cyclase"/>
</dbReference>
<dbReference type="Pfam" id="PF13432">
    <property type="entry name" value="TPR_16"/>
    <property type="match status" value="1"/>
</dbReference>
<dbReference type="InterPro" id="IPR050469">
    <property type="entry name" value="Diguanylate_Cyclase"/>
</dbReference>
<dbReference type="SMART" id="SM00267">
    <property type="entry name" value="GGDEF"/>
    <property type="match status" value="1"/>
</dbReference>
<feature type="coiled-coil region" evidence="2">
    <location>
        <begin position="851"/>
        <end position="885"/>
    </location>
</feature>
<feature type="repeat" description="TPR" evidence="1">
    <location>
        <begin position="101"/>
        <end position="134"/>
    </location>
</feature>
<evidence type="ECO:0000259" key="4">
    <source>
        <dbReference type="PROSITE" id="PS50887"/>
    </source>
</evidence>
<dbReference type="Pfam" id="PF00990">
    <property type="entry name" value="GGDEF"/>
    <property type="match status" value="1"/>
</dbReference>
<organism evidence="5 6">
    <name type="scientific">Deinococcus roseus</name>
    <dbReference type="NCBI Taxonomy" id="392414"/>
    <lineage>
        <taxon>Bacteria</taxon>
        <taxon>Thermotogati</taxon>
        <taxon>Deinococcota</taxon>
        <taxon>Deinococci</taxon>
        <taxon>Deinococcales</taxon>
        <taxon>Deinococcaceae</taxon>
        <taxon>Deinococcus</taxon>
    </lineage>
</organism>
<dbReference type="PROSITE" id="PS50112">
    <property type="entry name" value="PAS"/>
    <property type="match status" value="1"/>
</dbReference>
<dbReference type="NCBIfam" id="TIGR00229">
    <property type="entry name" value="sensory_box"/>
    <property type="match status" value="1"/>
</dbReference>
<dbReference type="SMART" id="SM00091">
    <property type="entry name" value="PAS"/>
    <property type="match status" value="1"/>
</dbReference>
<dbReference type="InterPro" id="IPR019734">
    <property type="entry name" value="TPR_rpt"/>
</dbReference>
<protein>
    <recommendedName>
        <fullName evidence="7">Diguanylate cyclase</fullName>
    </recommendedName>
</protein>
<dbReference type="Proteomes" id="UP000632222">
    <property type="component" value="Unassembled WGS sequence"/>
</dbReference>
<feature type="repeat" description="TPR" evidence="1">
    <location>
        <begin position="283"/>
        <end position="316"/>
    </location>
</feature>
<name>A0ABQ2D960_9DEIO</name>
<dbReference type="SUPFAM" id="SSF55785">
    <property type="entry name" value="PYP-like sensor domain (PAS domain)"/>
    <property type="match status" value="1"/>
</dbReference>
<feature type="coiled-coil region" evidence="2">
    <location>
        <begin position="730"/>
        <end position="764"/>
    </location>
</feature>
<gene>
    <name evidence="5" type="ORF">GCM10008938_39990</name>
</gene>
<keyword evidence="1" id="KW-0802">TPR repeat</keyword>
<dbReference type="PANTHER" id="PTHR45138">
    <property type="entry name" value="REGULATORY COMPONENTS OF SENSORY TRANSDUCTION SYSTEM"/>
    <property type="match status" value="1"/>
</dbReference>
<dbReference type="PROSITE" id="PS50005">
    <property type="entry name" value="TPR"/>
    <property type="match status" value="2"/>
</dbReference>
<dbReference type="RefSeq" id="WP_189005820.1">
    <property type="nucleotide sequence ID" value="NZ_BMOD01000021.1"/>
</dbReference>
<comment type="caution">
    <text evidence="5">The sequence shown here is derived from an EMBL/GenBank/DDBJ whole genome shotgun (WGS) entry which is preliminary data.</text>
</comment>
<dbReference type="SUPFAM" id="SSF48452">
    <property type="entry name" value="TPR-like"/>
    <property type="match status" value="2"/>
</dbReference>